<evidence type="ECO:0000256" key="6">
    <source>
        <dbReference type="ARBA" id="ARBA00023136"/>
    </source>
</evidence>
<dbReference type="PANTHER" id="PTHR36115:SF6">
    <property type="entry name" value="PROLINE-RICH ANTIGEN HOMOLOG"/>
    <property type="match status" value="1"/>
</dbReference>
<evidence type="ECO:0000313" key="11">
    <source>
        <dbReference type="Proteomes" id="UP000291822"/>
    </source>
</evidence>
<keyword evidence="5 7" id="KW-1133">Transmembrane helix</keyword>
<gene>
    <name evidence="10" type="ORF">EZM97_08035</name>
</gene>
<name>A0A4R0Z0E9_9GAMM</name>
<dbReference type="GO" id="GO:0009289">
    <property type="term" value="C:pilus"/>
    <property type="evidence" value="ECO:0007669"/>
    <property type="project" value="InterPro"/>
</dbReference>
<dbReference type="AlphaFoldDB" id="A0A4R0Z0E9"/>
<feature type="transmembrane region" description="Helical" evidence="7">
    <location>
        <begin position="104"/>
        <end position="129"/>
    </location>
</feature>
<feature type="transmembrane region" description="Helical" evidence="7">
    <location>
        <begin position="189"/>
        <end position="208"/>
    </location>
</feature>
<dbReference type="InterPro" id="IPR001082">
    <property type="entry name" value="Pilin"/>
</dbReference>
<dbReference type="RefSeq" id="WP_131149990.1">
    <property type="nucleotide sequence ID" value="NZ_SJTG01000001.1"/>
</dbReference>
<comment type="caution">
    <text evidence="10">The sequence shown here is derived from an EMBL/GenBank/DDBJ whole genome shotgun (WGS) entry which is preliminary data.</text>
</comment>
<evidence type="ECO:0000256" key="2">
    <source>
        <dbReference type="ARBA" id="ARBA00005233"/>
    </source>
</evidence>
<dbReference type="Gene3D" id="3.30.700.10">
    <property type="entry name" value="Glycoprotein, Type 4 Pilin"/>
    <property type="match status" value="1"/>
</dbReference>
<dbReference type="GO" id="GO:0005886">
    <property type="term" value="C:plasma membrane"/>
    <property type="evidence" value="ECO:0007669"/>
    <property type="project" value="UniProtKB-SubCell"/>
</dbReference>
<evidence type="ECO:0000313" key="10">
    <source>
        <dbReference type="EMBL" id="TCI13229.1"/>
    </source>
</evidence>
<dbReference type="Pfam" id="PF14237">
    <property type="entry name" value="GYF_2"/>
    <property type="match status" value="1"/>
</dbReference>
<feature type="transmembrane region" description="Helical" evidence="7">
    <location>
        <begin position="242"/>
        <end position="269"/>
    </location>
</feature>
<feature type="transmembrane region" description="Helical" evidence="7">
    <location>
        <begin position="135"/>
        <end position="153"/>
    </location>
</feature>
<dbReference type="EMBL" id="SJTG01000001">
    <property type="protein sequence ID" value="TCI13229.1"/>
    <property type="molecule type" value="Genomic_DNA"/>
</dbReference>
<evidence type="ECO:0000259" key="8">
    <source>
        <dbReference type="Pfam" id="PF06271"/>
    </source>
</evidence>
<dbReference type="InterPro" id="IPR051791">
    <property type="entry name" value="Pra-immunoreactive"/>
</dbReference>
<organism evidence="10 11">
    <name type="scientific">Dyella soli</name>
    <dbReference type="NCBI Taxonomy" id="522319"/>
    <lineage>
        <taxon>Bacteria</taxon>
        <taxon>Pseudomonadati</taxon>
        <taxon>Pseudomonadota</taxon>
        <taxon>Gammaproteobacteria</taxon>
        <taxon>Lysobacterales</taxon>
        <taxon>Rhodanobacteraceae</taxon>
        <taxon>Dyella</taxon>
    </lineage>
</organism>
<evidence type="ECO:0000256" key="3">
    <source>
        <dbReference type="ARBA" id="ARBA00022475"/>
    </source>
</evidence>
<keyword evidence="4 7" id="KW-0812">Transmembrane</keyword>
<keyword evidence="6 7" id="KW-0472">Membrane</keyword>
<dbReference type="PANTHER" id="PTHR36115">
    <property type="entry name" value="PROLINE-RICH ANTIGEN HOMOLOG-RELATED"/>
    <property type="match status" value="1"/>
</dbReference>
<accession>A0A4R0Z0E9</accession>
<evidence type="ECO:0000256" key="4">
    <source>
        <dbReference type="ARBA" id="ARBA00022692"/>
    </source>
</evidence>
<comment type="subcellular location">
    <subcellularLocation>
        <location evidence="1">Cell membrane</location>
        <topology evidence="1">Multi-pass membrane protein</topology>
    </subcellularLocation>
</comment>
<comment type="similarity">
    <text evidence="2">Belongs to the N-Me-Phe pilin family.</text>
</comment>
<dbReference type="Pfam" id="PF06271">
    <property type="entry name" value="RDD"/>
    <property type="match status" value="1"/>
</dbReference>
<protein>
    <submittedName>
        <fullName evidence="10">DUF4339 domain-containing protein</fullName>
    </submittedName>
</protein>
<proteinExistence type="inferred from homology"/>
<keyword evidence="3" id="KW-1003">Cell membrane</keyword>
<evidence type="ECO:0000259" key="9">
    <source>
        <dbReference type="Pfam" id="PF14237"/>
    </source>
</evidence>
<dbReference type="Proteomes" id="UP000291822">
    <property type="component" value="Unassembled WGS sequence"/>
</dbReference>
<keyword evidence="11" id="KW-1185">Reference proteome</keyword>
<evidence type="ECO:0000256" key="1">
    <source>
        <dbReference type="ARBA" id="ARBA00004651"/>
    </source>
</evidence>
<evidence type="ECO:0000256" key="7">
    <source>
        <dbReference type="SAM" id="Phobius"/>
    </source>
</evidence>
<dbReference type="Pfam" id="PF00114">
    <property type="entry name" value="Pilin"/>
    <property type="match status" value="1"/>
</dbReference>
<reference evidence="10 11" key="1">
    <citation type="submission" date="2019-02" db="EMBL/GenBank/DDBJ databases">
        <title>Dyella amyloliquefaciens sp. nov., isolated from forest soil.</title>
        <authorList>
            <person name="Gao Z.-H."/>
            <person name="Qiu L.-H."/>
        </authorList>
    </citation>
    <scope>NUCLEOTIDE SEQUENCE [LARGE SCALE GENOMIC DNA]</scope>
    <source>
        <strain evidence="10 11">KACC 12747</strain>
    </source>
</reference>
<feature type="domain" description="RDD" evidence="8">
    <location>
        <begin position="90"/>
        <end position="221"/>
    </location>
</feature>
<dbReference type="GO" id="GO:0007155">
    <property type="term" value="P:cell adhesion"/>
    <property type="evidence" value="ECO:0007669"/>
    <property type="project" value="InterPro"/>
</dbReference>
<dbReference type="InterPro" id="IPR025640">
    <property type="entry name" value="GYF_2"/>
</dbReference>
<dbReference type="SUPFAM" id="SSF54523">
    <property type="entry name" value="Pili subunits"/>
    <property type="match status" value="1"/>
</dbReference>
<evidence type="ECO:0000256" key="5">
    <source>
        <dbReference type="ARBA" id="ARBA00022989"/>
    </source>
</evidence>
<dbReference type="InterPro" id="IPR045584">
    <property type="entry name" value="Pilin-like"/>
</dbReference>
<dbReference type="InterPro" id="IPR010432">
    <property type="entry name" value="RDD"/>
</dbReference>
<feature type="domain" description="GYF" evidence="9">
    <location>
        <begin position="6"/>
        <end position="52"/>
    </location>
</feature>
<sequence length="398" mass="42846">MHKDVWYYVDRQGKQRGPVTRAVLSDAIAEEAVIGSSLVWRDGMAQWQPLSSLMSEFEDAFPPAPPSPPAPPTFAAPVRDIQHPSENIVYAGFARRAAAMLLDWVILCVATFVIAFILSLIVIIAGGGMKPGTNVTLAINALVLLLSLLYFALQESSVHQATLGKRALGIKVVNYEGKRLGFAQAAGRWFASTLSYLTLMVGFLMAAFTGRKQALHDVVAGTLVVDRFAYTDEPERQKHHTSALLIILAILGCSVFPLALLAAIAVPAYQDYVVRSNVVRAMAAAEPVKALVAKAYKAEHRCPANGESGIAAATAYARDNVASISTGSMGDGGEPCAVEITLNLPNQQALHGKQIWLEMPVSDKPGHDKAWACSANVPDRYLPVMCRAPNTSQVPQRE</sequence>